<proteinExistence type="predicted"/>
<evidence type="ECO:0000313" key="2">
    <source>
        <dbReference type="Proteomes" id="UP000504629"/>
    </source>
</evidence>
<dbReference type="OrthoDB" id="3863715at2759"/>
<evidence type="ECO:0000313" key="3">
    <source>
        <dbReference type="RefSeq" id="XP_028040617.1"/>
    </source>
</evidence>
<dbReference type="Proteomes" id="UP000504629">
    <property type="component" value="Unplaced"/>
</dbReference>
<reference evidence="3" key="1">
    <citation type="submission" date="2025-08" db="UniProtKB">
        <authorList>
            <consortium name="RefSeq"/>
        </authorList>
    </citation>
    <scope>IDENTIFICATION</scope>
    <source>
        <tissue evidence="3">Silk gland</tissue>
    </source>
</reference>
<accession>A0A6J2KI51</accession>
<sequence>MVGKRMNIKENVEIHNLLMQEERDLFIEGREHLRQKAKEQIQLIQEENRRSYNRKRKDSTKYSIGDLVAIKRTQYGTAMKLKPKFLGPYRVTGVKGNDRYEVQKVSANTEGPNNTLSAADYMKQWPVLT</sequence>
<dbReference type="GeneID" id="114250794"/>
<keyword evidence="2" id="KW-1185">Reference proteome</keyword>
<dbReference type="RefSeq" id="XP_028040617.1">
    <property type="nucleotide sequence ID" value="XM_028184816.1"/>
</dbReference>
<organism evidence="2 3">
    <name type="scientific">Bombyx mandarina</name>
    <name type="common">Wild silk moth</name>
    <name type="synonym">Wild silkworm</name>
    <dbReference type="NCBI Taxonomy" id="7092"/>
    <lineage>
        <taxon>Eukaryota</taxon>
        <taxon>Metazoa</taxon>
        <taxon>Ecdysozoa</taxon>
        <taxon>Arthropoda</taxon>
        <taxon>Hexapoda</taxon>
        <taxon>Insecta</taxon>
        <taxon>Pterygota</taxon>
        <taxon>Neoptera</taxon>
        <taxon>Endopterygota</taxon>
        <taxon>Lepidoptera</taxon>
        <taxon>Glossata</taxon>
        <taxon>Ditrysia</taxon>
        <taxon>Bombycoidea</taxon>
        <taxon>Bombycidae</taxon>
        <taxon>Bombycinae</taxon>
        <taxon>Bombyx</taxon>
    </lineage>
</organism>
<evidence type="ECO:0000256" key="1">
    <source>
        <dbReference type="SAM" id="Coils"/>
    </source>
</evidence>
<feature type="coiled-coil region" evidence="1">
    <location>
        <begin position="27"/>
        <end position="54"/>
    </location>
</feature>
<name>A0A6J2KI51_BOMMA</name>
<dbReference type="KEGG" id="bman:114250794"/>
<protein>
    <submittedName>
        <fullName evidence="3">Uncharacterized protein LOC114250794</fullName>
    </submittedName>
</protein>
<keyword evidence="1" id="KW-0175">Coiled coil</keyword>
<dbReference type="AlphaFoldDB" id="A0A6J2KI51"/>
<gene>
    <name evidence="3" type="primary">LOC114250794</name>
</gene>